<keyword evidence="2" id="KW-1185">Reference proteome</keyword>
<reference evidence="1" key="1">
    <citation type="submission" date="2024-04" db="EMBL/GenBank/DDBJ databases">
        <title>Complete genome sequence of Sphingobacterium thalpophiium BAA-1094.</title>
        <authorList>
            <person name="Adaikpoh B.I."/>
        </authorList>
    </citation>
    <scope>NUCLEOTIDE SEQUENCE</scope>
    <source>
        <strain evidence="1">BAA-1094</strain>
    </source>
</reference>
<dbReference type="EMBL" id="CP151087">
    <property type="protein sequence ID" value="WZN56977.1"/>
    <property type="molecule type" value="Genomic_DNA"/>
</dbReference>
<organism evidence="1 2">
    <name type="scientific">Sphingobacterium thalpophilum</name>
    <dbReference type="NCBI Taxonomy" id="259"/>
    <lineage>
        <taxon>Bacteria</taxon>
        <taxon>Pseudomonadati</taxon>
        <taxon>Bacteroidota</taxon>
        <taxon>Sphingobacteriia</taxon>
        <taxon>Sphingobacteriales</taxon>
        <taxon>Sphingobacteriaceae</taxon>
        <taxon>Sphingobacterium</taxon>
    </lineage>
</organism>
<proteinExistence type="predicted"/>
<sequence>MSLSLFWHIRIAKAFKYLIGTIILPLNLLAQATTSLSLNSGVERNSLSWSIAGNVDGKSPNVLSELKFKNLTRFGSQLAGEIEIRKLKLGAAISFYKTLYGNGTDIDYKEDDRQIQSYSLDFKSNFGHSGNLGIQAAYKTFTTNHTYIAIGGSYSYRMEQYTLHSDELTDLNSKYKINLNSYGPSVHFGYTPSKNLRLIYVISFSMLNYSADADWNLFENYQHPRSFSHSANGYSFHNVLEFSKSIYSYFDLFLLTGLRIDNTRKGVDQLFYKSGAIDITQFNGANLTAFNIALGCKFYLN</sequence>
<name>A0ACD5C537_9SPHI</name>
<evidence type="ECO:0000313" key="2">
    <source>
        <dbReference type="Proteomes" id="UP001485301"/>
    </source>
</evidence>
<protein>
    <submittedName>
        <fullName evidence="1">Uncharacterized protein</fullName>
    </submittedName>
</protein>
<evidence type="ECO:0000313" key="1">
    <source>
        <dbReference type="EMBL" id="WZN56977.1"/>
    </source>
</evidence>
<dbReference type="Proteomes" id="UP001485301">
    <property type="component" value="Chromosome"/>
</dbReference>
<gene>
    <name evidence="1" type="ORF">AACH28_05420</name>
</gene>
<accession>A0ACD5C537</accession>